<name>A0A0R2TBB6_9GAMM</name>
<evidence type="ECO:0000256" key="1">
    <source>
        <dbReference type="ARBA" id="ARBA00023186"/>
    </source>
</evidence>
<organism evidence="3 4">
    <name type="scientific">OM182 bacterium BACL3 MAG-120619-bin3</name>
    <dbReference type="NCBI Taxonomy" id="1655593"/>
    <lineage>
        <taxon>Bacteria</taxon>
        <taxon>Pseudomonadati</taxon>
        <taxon>Pseudomonadota</taxon>
        <taxon>Gammaproteobacteria</taxon>
        <taxon>OMG group</taxon>
        <taxon>OM182 clade</taxon>
    </lineage>
</organism>
<dbReference type="InterPro" id="IPR001623">
    <property type="entry name" value="DnaJ_domain"/>
</dbReference>
<proteinExistence type="predicted"/>
<sequence length="272" mass="30253">MMRFRHRGYRRALLQRLSGENPSAPLPSGGSTELAFTSALLQVLGRLAKLDGRVNESEIAFAERVISQLGLRLVDHERESSRLAAIAEFERGKNPAFDVLTSVRRLSKAIGDASMLARFVLKTFCEAAYLKSSYSWRDAQVGGLRLKDRQFLREVAESLGFDKAAMLQVCAEVRGSGVWSAAMRGNSAQSKRPDITRAPSPSMANAYNLLGVSVDTSPEEVRRAYHRQMAQHHPDKLASQNPSPEALRRAHLKAHEIREAFEAVRQVNRARA</sequence>
<dbReference type="InterPro" id="IPR029024">
    <property type="entry name" value="TerB-like"/>
</dbReference>
<dbReference type="SUPFAM" id="SSF46565">
    <property type="entry name" value="Chaperone J-domain"/>
    <property type="match status" value="1"/>
</dbReference>
<gene>
    <name evidence="3" type="ORF">ABR85_10050</name>
</gene>
<dbReference type="PRINTS" id="PR00625">
    <property type="entry name" value="JDOMAIN"/>
</dbReference>
<dbReference type="CDD" id="cd06257">
    <property type="entry name" value="DnaJ"/>
    <property type="match status" value="1"/>
</dbReference>
<evidence type="ECO:0000313" key="4">
    <source>
        <dbReference type="Proteomes" id="UP000051242"/>
    </source>
</evidence>
<keyword evidence="1" id="KW-0143">Chaperone</keyword>
<protein>
    <recommendedName>
        <fullName evidence="2">J domain-containing protein</fullName>
    </recommendedName>
</protein>
<dbReference type="Pfam" id="PF00226">
    <property type="entry name" value="DnaJ"/>
    <property type="match status" value="1"/>
</dbReference>
<dbReference type="Gene3D" id="1.10.3680.10">
    <property type="entry name" value="TerB-like"/>
    <property type="match status" value="1"/>
</dbReference>
<feature type="domain" description="J" evidence="2">
    <location>
        <begin position="205"/>
        <end position="272"/>
    </location>
</feature>
<accession>A0A0R2TBB6</accession>
<evidence type="ECO:0000259" key="2">
    <source>
        <dbReference type="PROSITE" id="PS50076"/>
    </source>
</evidence>
<dbReference type="SMART" id="SM00271">
    <property type="entry name" value="DnaJ"/>
    <property type="match status" value="1"/>
</dbReference>
<dbReference type="SUPFAM" id="SSF158682">
    <property type="entry name" value="TerB-like"/>
    <property type="match status" value="1"/>
</dbReference>
<dbReference type="EMBL" id="LICD01000005">
    <property type="protein sequence ID" value="KRO84361.1"/>
    <property type="molecule type" value="Genomic_DNA"/>
</dbReference>
<evidence type="ECO:0000313" key="3">
    <source>
        <dbReference type="EMBL" id="KRO84361.1"/>
    </source>
</evidence>
<dbReference type="PROSITE" id="PS50076">
    <property type="entry name" value="DNAJ_2"/>
    <property type="match status" value="1"/>
</dbReference>
<dbReference type="AlphaFoldDB" id="A0A0R2TBB6"/>
<dbReference type="Gene3D" id="1.10.287.110">
    <property type="entry name" value="DnaJ domain"/>
    <property type="match status" value="1"/>
</dbReference>
<comment type="caution">
    <text evidence="3">The sequence shown here is derived from an EMBL/GenBank/DDBJ whole genome shotgun (WGS) entry which is preliminary data.</text>
</comment>
<dbReference type="InterPro" id="IPR036869">
    <property type="entry name" value="J_dom_sf"/>
</dbReference>
<dbReference type="Proteomes" id="UP000051242">
    <property type="component" value="Unassembled WGS sequence"/>
</dbReference>
<reference evidence="3 4" key="1">
    <citation type="submission" date="2015-10" db="EMBL/GenBank/DDBJ databases">
        <title>Metagenome-Assembled Genomes uncover a global brackish microbiome.</title>
        <authorList>
            <person name="Hugerth L.W."/>
            <person name="Larsson J."/>
            <person name="Alneberg J."/>
            <person name="Lindh M.V."/>
            <person name="Legrand C."/>
            <person name="Pinhassi J."/>
            <person name="Andersson A.F."/>
        </authorList>
    </citation>
    <scope>NUCLEOTIDE SEQUENCE [LARGE SCALE GENOMIC DNA]</scope>
    <source>
        <strain evidence="3">BACL22 MAG-120619-bin3</strain>
    </source>
</reference>